<dbReference type="KEGG" id="bmei:Spa11_01820"/>
<evidence type="ECO:0000313" key="1">
    <source>
        <dbReference type="EMBL" id="QDV72012.1"/>
    </source>
</evidence>
<dbReference type="Proteomes" id="UP000316426">
    <property type="component" value="Chromosome"/>
</dbReference>
<accession>A0A518K2J9</accession>
<dbReference type="AlphaFoldDB" id="A0A518K2J9"/>
<name>A0A518K2J9_9BACT</name>
<sequence length="335" mass="36460">MATPFSSVRRWHRWWFIPLNLLALLLVLAFLWFALLQSTVSQLRDSGAPVVYADLVADSIPDAENVAAGLRDLGPTLERGGNAAADALEALGETPYDDTGIAEARRVYDEQSTTIGELHSILSRPQYVSLLKADEMANLFGLPTMSTARSAARLLLLEGRLALVSGDQDKAVEAALALARLGKLYENEPIIVNRLLSCALQNMAINLMQQTTQTGPLPAHLSAQLDEALASLEDRSGFQQALASERAHSLEIFQTMSPIVRLWEQPAVLEAYEQTISAAEKEFAKPGPGGPSPKMTSQQALASLLLPSFESAWDAENRIAEDAKELRERLEAASQ</sequence>
<evidence type="ECO:0000313" key="2">
    <source>
        <dbReference type="Proteomes" id="UP000316426"/>
    </source>
</evidence>
<organism evidence="1 2">
    <name type="scientific">Botrimarina mediterranea</name>
    <dbReference type="NCBI Taxonomy" id="2528022"/>
    <lineage>
        <taxon>Bacteria</taxon>
        <taxon>Pseudomonadati</taxon>
        <taxon>Planctomycetota</taxon>
        <taxon>Planctomycetia</taxon>
        <taxon>Pirellulales</taxon>
        <taxon>Lacipirellulaceae</taxon>
        <taxon>Botrimarina</taxon>
    </lineage>
</organism>
<keyword evidence="2" id="KW-1185">Reference proteome</keyword>
<dbReference type="RefSeq" id="WP_145105535.1">
    <property type="nucleotide sequence ID" value="NZ_CP036349.1"/>
</dbReference>
<proteinExistence type="predicted"/>
<dbReference type="EMBL" id="CP036349">
    <property type="protein sequence ID" value="QDV72012.1"/>
    <property type="molecule type" value="Genomic_DNA"/>
</dbReference>
<protein>
    <submittedName>
        <fullName evidence="1">Uncharacterized protein</fullName>
    </submittedName>
</protein>
<gene>
    <name evidence="1" type="ORF">Spa11_01820</name>
</gene>
<reference evidence="1 2" key="1">
    <citation type="submission" date="2019-02" db="EMBL/GenBank/DDBJ databases">
        <title>Deep-cultivation of Planctomycetes and their phenomic and genomic characterization uncovers novel biology.</title>
        <authorList>
            <person name="Wiegand S."/>
            <person name="Jogler M."/>
            <person name="Boedeker C."/>
            <person name="Pinto D."/>
            <person name="Vollmers J."/>
            <person name="Rivas-Marin E."/>
            <person name="Kohn T."/>
            <person name="Peeters S.H."/>
            <person name="Heuer A."/>
            <person name="Rast P."/>
            <person name="Oberbeckmann S."/>
            <person name="Bunk B."/>
            <person name="Jeske O."/>
            <person name="Meyerdierks A."/>
            <person name="Storesund J.E."/>
            <person name="Kallscheuer N."/>
            <person name="Luecker S."/>
            <person name="Lage O.M."/>
            <person name="Pohl T."/>
            <person name="Merkel B.J."/>
            <person name="Hornburger P."/>
            <person name="Mueller R.-W."/>
            <person name="Bruemmer F."/>
            <person name="Labrenz M."/>
            <person name="Spormann A.M."/>
            <person name="Op den Camp H."/>
            <person name="Overmann J."/>
            <person name="Amann R."/>
            <person name="Jetten M.S.M."/>
            <person name="Mascher T."/>
            <person name="Medema M.H."/>
            <person name="Devos D.P."/>
            <person name="Kaster A.-K."/>
            <person name="Ovreas L."/>
            <person name="Rohde M."/>
            <person name="Galperin M.Y."/>
            <person name="Jogler C."/>
        </authorList>
    </citation>
    <scope>NUCLEOTIDE SEQUENCE [LARGE SCALE GENOMIC DNA]</scope>
    <source>
        <strain evidence="1 2">Spa11</strain>
    </source>
</reference>